<dbReference type="KEGG" id="tsin:OXH18_02000"/>
<accession>A0A9E8ZCL2</accession>
<keyword evidence="3" id="KW-1185">Reference proteome</keyword>
<dbReference type="AlphaFoldDB" id="A0A9E8ZCL2"/>
<evidence type="ECO:0000313" key="2">
    <source>
        <dbReference type="EMBL" id="WAL60790.1"/>
    </source>
</evidence>
<dbReference type="EMBL" id="CP113797">
    <property type="protein sequence ID" value="WAL60790.1"/>
    <property type="molecule type" value="Genomic_DNA"/>
</dbReference>
<feature type="domain" description="DUF4168" evidence="1">
    <location>
        <begin position="25"/>
        <end position="101"/>
    </location>
</feature>
<reference evidence="2" key="1">
    <citation type="submission" date="2022-12" db="EMBL/GenBank/DDBJ databases">
        <title>Polyphasic identification of a Novel Hot-Spring Cyanobacterium Ocullathermofonsia sinensis gen nov. sp. nov. and Genomic Insights on its Adaptations to the Thermal Habitat.</title>
        <authorList>
            <person name="Daroch M."/>
            <person name="Tang J."/>
            <person name="Jiang Y."/>
        </authorList>
    </citation>
    <scope>NUCLEOTIDE SEQUENCE</scope>
    <source>
        <strain evidence="2">PKUAC-SCTA174</strain>
    </source>
</reference>
<sequence length="112" mass="12347">METDASPMPETIAPSRSGLDANAISSEKINQFVHAYLQVVALIEQRESDLQSTETESESLQMQREIQAEALELIETEGLTLQEYLQLLGLANIDPEFGERVAAQLQEAAEAI</sequence>
<dbReference type="Pfam" id="PF13767">
    <property type="entry name" value="DUF4168"/>
    <property type="match status" value="1"/>
</dbReference>
<gene>
    <name evidence="2" type="ORF">OXH18_02000</name>
</gene>
<name>A0A9E8ZCL2_9CYAN</name>
<protein>
    <submittedName>
        <fullName evidence="2">DUF4168 domain-containing protein</fullName>
    </submittedName>
</protein>
<dbReference type="RefSeq" id="WP_268610747.1">
    <property type="nucleotide sequence ID" value="NZ_CP113797.1"/>
</dbReference>
<evidence type="ECO:0000259" key="1">
    <source>
        <dbReference type="Pfam" id="PF13767"/>
    </source>
</evidence>
<dbReference type="Proteomes" id="UP001163152">
    <property type="component" value="Chromosome"/>
</dbReference>
<dbReference type="InterPro" id="IPR025433">
    <property type="entry name" value="DUF4168"/>
</dbReference>
<evidence type="ECO:0000313" key="3">
    <source>
        <dbReference type="Proteomes" id="UP001163152"/>
    </source>
</evidence>
<proteinExistence type="predicted"/>
<organism evidence="2 3">
    <name type="scientific">Thermocoleostomius sinensis A174</name>
    <dbReference type="NCBI Taxonomy" id="2016057"/>
    <lineage>
        <taxon>Bacteria</taxon>
        <taxon>Bacillati</taxon>
        <taxon>Cyanobacteriota</taxon>
        <taxon>Cyanophyceae</taxon>
        <taxon>Oculatellales</taxon>
        <taxon>Oculatellaceae</taxon>
        <taxon>Thermocoleostomius</taxon>
    </lineage>
</organism>